<keyword evidence="7 8" id="KW-0472">Membrane</keyword>
<evidence type="ECO:0000256" key="2">
    <source>
        <dbReference type="ARBA" id="ARBA00022448"/>
    </source>
</evidence>
<feature type="transmembrane region" description="Helical" evidence="8">
    <location>
        <begin position="207"/>
        <end position="226"/>
    </location>
</feature>
<feature type="transmembrane region" description="Helical" evidence="8">
    <location>
        <begin position="253"/>
        <end position="273"/>
    </location>
</feature>
<name>A0A2U3AHW5_9BACL</name>
<evidence type="ECO:0000259" key="9">
    <source>
        <dbReference type="Pfam" id="PF13303"/>
    </source>
</evidence>
<keyword evidence="6 8" id="KW-1133">Transmembrane helix</keyword>
<keyword evidence="4" id="KW-0762">Sugar transport</keyword>
<dbReference type="Pfam" id="PF13303">
    <property type="entry name" value="PTS_EIIC_2"/>
    <property type="match status" value="1"/>
</dbReference>
<organism evidence="10 11">
    <name type="scientific">Kurthia sibirica</name>
    <dbReference type="NCBI Taxonomy" id="202750"/>
    <lineage>
        <taxon>Bacteria</taxon>
        <taxon>Bacillati</taxon>
        <taxon>Bacillota</taxon>
        <taxon>Bacilli</taxon>
        <taxon>Bacillales</taxon>
        <taxon>Caryophanaceae</taxon>
        <taxon>Kurthia</taxon>
    </lineage>
</organism>
<gene>
    <name evidence="10" type="ORF">DEX24_15130</name>
</gene>
<feature type="transmembrane region" description="Helical" evidence="8">
    <location>
        <begin position="95"/>
        <end position="117"/>
    </location>
</feature>
<keyword evidence="2" id="KW-0813">Transport</keyword>
<dbReference type="GO" id="GO:0009401">
    <property type="term" value="P:phosphoenolpyruvate-dependent sugar phosphotransferase system"/>
    <property type="evidence" value="ECO:0007669"/>
    <property type="project" value="InterPro"/>
</dbReference>
<keyword evidence="11" id="KW-1185">Reference proteome</keyword>
<feature type="transmembrane region" description="Helical" evidence="8">
    <location>
        <begin position="171"/>
        <end position="200"/>
    </location>
</feature>
<evidence type="ECO:0000256" key="8">
    <source>
        <dbReference type="SAM" id="Phobius"/>
    </source>
</evidence>
<protein>
    <submittedName>
        <fullName evidence="10">Regulator</fullName>
    </submittedName>
</protein>
<feature type="transmembrane region" description="Helical" evidence="8">
    <location>
        <begin position="43"/>
        <end position="66"/>
    </location>
</feature>
<evidence type="ECO:0000313" key="10">
    <source>
        <dbReference type="EMBL" id="PWI24125.1"/>
    </source>
</evidence>
<feature type="domain" description="Phosphotransferase system EIIC" evidence="9">
    <location>
        <begin position="7"/>
        <end position="341"/>
    </location>
</feature>
<keyword evidence="3" id="KW-1003">Cell membrane</keyword>
<dbReference type="AlphaFoldDB" id="A0A2U3AHW5"/>
<keyword evidence="5 8" id="KW-0812">Transmembrane</keyword>
<dbReference type="EMBL" id="QFVR01000028">
    <property type="protein sequence ID" value="PWI24125.1"/>
    <property type="molecule type" value="Genomic_DNA"/>
</dbReference>
<evidence type="ECO:0000256" key="4">
    <source>
        <dbReference type="ARBA" id="ARBA00022597"/>
    </source>
</evidence>
<evidence type="ECO:0000256" key="6">
    <source>
        <dbReference type="ARBA" id="ARBA00022989"/>
    </source>
</evidence>
<dbReference type="RefSeq" id="WP_109307250.1">
    <property type="nucleotide sequence ID" value="NZ_BJUF01000058.1"/>
</dbReference>
<accession>A0A2U3AHW5</accession>
<feature type="transmembrane region" description="Helical" evidence="8">
    <location>
        <begin position="303"/>
        <end position="325"/>
    </location>
</feature>
<reference evidence="10 11" key="1">
    <citation type="submission" date="2018-05" db="EMBL/GenBank/DDBJ databases">
        <title>Kurthia sibirica genome sequence.</title>
        <authorList>
            <person name="Maclea K.S."/>
            <person name="Goen A.E."/>
        </authorList>
    </citation>
    <scope>NUCLEOTIDE SEQUENCE [LARGE SCALE GENOMIC DNA]</scope>
    <source>
        <strain evidence="10 11">ATCC 49154</strain>
    </source>
</reference>
<feature type="transmembrane region" description="Helical" evidence="8">
    <location>
        <begin position="129"/>
        <end position="151"/>
    </location>
</feature>
<evidence type="ECO:0000256" key="1">
    <source>
        <dbReference type="ARBA" id="ARBA00004651"/>
    </source>
</evidence>
<evidence type="ECO:0000256" key="7">
    <source>
        <dbReference type="ARBA" id="ARBA00023136"/>
    </source>
</evidence>
<sequence>MKLFMSKLLTGMSIGIVVALIPNALISEIFKLFVADLPFLNTLIQLSVLAMSMLPVLIGVTVGMAFKLTPIQTASVGLAALMGSGVAQFNDDGSMTLAGIGVVLNTGITAGLAVLFVQLVGTKLKDYTILLMPTLSIFIPGLIGYLLLPYIKSGTGYVGDGISYVTTLQPIVMGALIAVIFCVLILSPLSTVGVATVIMLSGIGAGAANLGVVAAGVGLCIASYRANSLGTALAHVLGSPKIQMRNFFMKPRIAFPMMITAAILGALAGLLNVQGTPMSAGFGLSGLVGPLNFINLADGGWSFVNTAIMIGLFFILPIILNSILLRIFEKNLGMIQADDYKITIE</sequence>
<dbReference type="Proteomes" id="UP000245938">
    <property type="component" value="Unassembled WGS sequence"/>
</dbReference>
<dbReference type="InterPro" id="IPR003352">
    <property type="entry name" value="PTS_EIIC"/>
</dbReference>
<dbReference type="GO" id="GO:0008982">
    <property type="term" value="F:protein-N(PI)-phosphohistidine-sugar phosphotransferase activity"/>
    <property type="evidence" value="ECO:0007669"/>
    <property type="project" value="InterPro"/>
</dbReference>
<evidence type="ECO:0000313" key="11">
    <source>
        <dbReference type="Proteomes" id="UP000245938"/>
    </source>
</evidence>
<dbReference type="GO" id="GO:0005886">
    <property type="term" value="C:plasma membrane"/>
    <property type="evidence" value="ECO:0007669"/>
    <property type="project" value="UniProtKB-SubCell"/>
</dbReference>
<dbReference type="OrthoDB" id="396983at2"/>
<comment type="caution">
    <text evidence="10">The sequence shown here is derived from an EMBL/GenBank/DDBJ whole genome shotgun (WGS) entry which is preliminary data.</text>
</comment>
<comment type="subcellular location">
    <subcellularLocation>
        <location evidence="1">Cell membrane</location>
        <topology evidence="1">Multi-pass membrane protein</topology>
    </subcellularLocation>
</comment>
<evidence type="ECO:0000256" key="3">
    <source>
        <dbReference type="ARBA" id="ARBA00022475"/>
    </source>
</evidence>
<proteinExistence type="predicted"/>
<evidence type="ECO:0000256" key="5">
    <source>
        <dbReference type="ARBA" id="ARBA00022692"/>
    </source>
</evidence>